<gene>
    <name evidence="8" type="ORF">ENO59_03170</name>
</gene>
<dbReference type="NCBIfam" id="TIGR00446">
    <property type="entry name" value="nop2p"/>
    <property type="match status" value="1"/>
</dbReference>
<keyword evidence="2 6" id="KW-0489">Methyltransferase</keyword>
<keyword evidence="5 6" id="KW-0694">RNA-binding</keyword>
<feature type="binding site" evidence="6">
    <location>
        <position position="141"/>
    </location>
    <ligand>
        <name>S-adenosyl-L-methionine</name>
        <dbReference type="ChEBI" id="CHEBI:59789"/>
    </ligand>
</feature>
<dbReference type="InterPro" id="IPR029063">
    <property type="entry name" value="SAM-dependent_MTases_sf"/>
</dbReference>
<organism evidence="8">
    <name type="scientific">Rhodothermus marinus</name>
    <name type="common">Rhodothermus obamensis</name>
    <dbReference type="NCBI Taxonomy" id="29549"/>
    <lineage>
        <taxon>Bacteria</taxon>
        <taxon>Pseudomonadati</taxon>
        <taxon>Rhodothermota</taxon>
        <taxon>Rhodothermia</taxon>
        <taxon>Rhodothermales</taxon>
        <taxon>Rhodothermaceae</taxon>
        <taxon>Rhodothermus</taxon>
    </lineage>
</organism>
<feature type="binding site" evidence="6">
    <location>
        <begin position="117"/>
        <end position="123"/>
    </location>
    <ligand>
        <name>S-adenosyl-L-methionine</name>
        <dbReference type="ChEBI" id="CHEBI:59789"/>
    </ligand>
</feature>
<accession>A0A7V2AZG6</accession>
<dbReference type="GO" id="GO:0006396">
    <property type="term" value="P:RNA processing"/>
    <property type="evidence" value="ECO:0007669"/>
    <property type="project" value="InterPro"/>
</dbReference>
<dbReference type="InterPro" id="IPR031341">
    <property type="entry name" value="Methyltr_RsmF_N"/>
</dbReference>
<evidence type="ECO:0000256" key="2">
    <source>
        <dbReference type="ARBA" id="ARBA00022603"/>
    </source>
</evidence>
<evidence type="ECO:0000256" key="6">
    <source>
        <dbReference type="PROSITE-ProRule" id="PRU01023"/>
    </source>
</evidence>
<dbReference type="GO" id="GO:0001510">
    <property type="term" value="P:RNA methylation"/>
    <property type="evidence" value="ECO:0007669"/>
    <property type="project" value="InterPro"/>
</dbReference>
<evidence type="ECO:0000259" key="7">
    <source>
        <dbReference type="PROSITE" id="PS51686"/>
    </source>
</evidence>
<dbReference type="Gene3D" id="3.40.50.150">
    <property type="entry name" value="Vaccinia Virus protein VP39"/>
    <property type="match status" value="1"/>
</dbReference>
<dbReference type="Pfam" id="PF01189">
    <property type="entry name" value="Methyltr_RsmB-F"/>
    <property type="match status" value="1"/>
</dbReference>
<feature type="binding site" evidence="6">
    <location>
        <position position="186"/>
    </location>
    <ligand>
        <name>S-adenosyl-L-methionine</name>
        <dbReference type="ChEBI" id="CHEBI:59789"/>
    </ligand>
</feature>
<dbReference type="GO" id="GO:0003723">
    <property type="term" value="F:RNA binding"/>
    <property type="evidence" value="ECO:0007669"/>
    <property type="project" value="UniProtKB-UniRule"/>
</dbReference>
<dbReference type="EMBL" id="DSGB01000003">
    <property type="protein sequence ID" value="HER95505.1"/>
    <property type="molecule type" value="Genomic_DNA"/>
</dbReference>
<dbReference type="CDD" id="cd02440">
    <property type="entry name" value="AdoMet_MTases"/>
    <property type="match status" value="1"/>
</dbReference>
<dbReference type="InterPro" id="IPR049560">
    <property type="entry name" value="MeTrfase_RsmB-F_NOP2_cat"/>
</dbReference>
<dbReference type="InterPro" id="IPR001678">
    <property type="entry name" value="MeTrfase_RsmB-F_NOP2_dom"/>
</dbReference>
<dbReference type="SUPFAM" id="SSF53335">
    <property type="entry name" value="S-adenosyl-L-methionine-dependent methyltransferases"/>
    <property type="match status" value="1"/>
</dbReference>
<keyword evidence="1" id="KW-0963">Cytoplasm</keyword>
<name>A0A7V2AZG6_RHOMR</name>
<feature type="binding site" evidence="6">
    <location>
        <position position="168"/>
    </location>
    <ligand>
        <name>S-adenosyl-L-methionine</name>
        <dbReference type="ChEBI" id="CHEBI:59789"/>
    </ligand>
</feature>
<dbReference type="PROSITE" id="PS51686">
    <property type="entry name" value="SAM_MT_RSMB_NOP"/>
    <property type="match status" value="1"/>
</dbReference>
<reference evidence="8" key="1">
    <citation type="journal article" date="2020" name="mSystems">
        <title>Genome- and Community-Level Interaction Insights into Carbon Utilization and Element Cycling Functions of Hydrothermarchaeota in Hydrothermal Sediment.</title>
        <authorList>
            <person name="Zhou Z."/>
            <person name="Liu Y."/>
            <person name="Xu W."/>
            <person name="Pan J."/>
            <person name="Luo Z.H."/>
            <person name="Li M."/>
        </authorList>
    </citation>
    <scope>NUCLEOTIDE SEQUENCE [LARGE SCALE GENOMIC DNA]</scope>
    <source>
        <strain evidence="8">SpSt-143</strain>
    </source>
</reference>
<dbReference type="Pfam" id="PF17125">
    <property type="entry name" value="Methyltr_RsmF_N"/>
    <property type="match status" value="1"/>
</dbReference>
<keyword evidence="4 6" id="KW-0949">S-adenosyl-L-methionine</keyword>
<feature type="domain" description="SAM-dependent MTase RsmB/NOP-type" evidence="7">
    <location>
        <begin position="25"/>
        <end position="313"/>
    </location>
</feature>
<keyword evidence="3 6" id="KW-0808">Transferase</keyword>
<protein>
    <submittedName>
        <fullName evidence="8">RsmB/NOP family class I SAM-dependent RNA methyltransferase</fullName>
    </submittedName>
</protein>
<evidence type="ECO:0000256" key="4">
    <source>
        <dbReference type="ARBA" id="ARBA00022691"/>
    </source>
</evidence>
<dbReference type="PANTHER" id="PTHR22807:SF61">
    <property type="entry name" value="NOL1_NOP2_SUN FAMILY PROTEIN _ ANTITERMINATION NUSB DOMAIN-CONTAINING PROTEIN"/>
    <property type="match status" value="1"/>
</dbReference>
<proteinExistence type="inferred from homology"/>
<evidence type="ECO:0000256" key="5">
    <source>
        <dbReference type="ARBA" id="ARBA00022884"/>
    </source>
</evidence>
<dbReference type="AlphaFoldDB" id="A0A7V2AZG6"/>
<dbReference type="GO" id="GO:0008173">
    <property type="term" value="F:RNA methyltransferase activity"/>
    <property type="evidence" value="ECO:0007669"/>
    <property type="project" value="InterPro"/>
</dbReference>
<dbReference type="GO" id="GO:0008757">
    <property type="term" value="F:S-adenosylmethionine-dependent methyltransferase activity"/>
    <property type="evidence" value="ECO:0007669"/>
    <property type="project" value="InterPro"/>
</dbReference>
<dbReference type="PRINTS" id="PR02008">
    <property type="entry name" value="RCMTFAMILY"/>
</dbReference>
<comment type="similarity">
    <text evidence="6">Belongs to the class I-like SAM-binding methyltransferase superfamily. RsmB/NOP family.</text>
</comment>
<evidence type="ECO:0000313" key="8">
    <source>
        <dbReference type="EMBL" id="HER95505.1"/>
    </source>
</evidence>
<dbReference type="InterPro" id="IPR011023">
    <property type="entry name" value="Nop2p"/>
</dbReference>
<dbReference type="InterPro" id="IPR023267">
    <property type="entry name" value="RCMT"/>
</dbReference>
<dbReference type="PANTHER" id="PTHR22807">
    <property type="entry name" value="NOP2 YEAST -RELATED NOL1/NOP2/FMU SUN DOMAIN-CONTAINING"/>
    <property type="match status" value="1"/>
</dbReference>
<evidence type="ECO:0000256" key="3">
    <source>
        <dbReference type="ARBA" id="ARBA00022679"/>
    </source>
</evidence>
<comment type="caution">
    <text evidence="8">The sequence shown here is derived from an EMBL/GenBank/DDBJ whole genome shotgun (WGS) entry which is preliminary data.</text>
</comment>
<evidence type="ECO:0000256" key="1">
    <source>
        <dbReference type="ARBA" id="ARBA00022490"/>
    </source>
</evidence>
<sequence>MSTQLPAAFLERLKRLVPEAALPRVMEAFARPRLTAFRINTLRASRQQVLEALSAEGLHPQPVPWYADAFWVKAEAREALLRSTPYQTQQLYVQDLASMLPPLVLAPTPDARVLDLCAAPGSKTLQLACLMQGRGEIAAVEVVRSRFYRLKANVEAQGAPNVRLFLQDGRRVGRYRPEYFDYVLVDAPCSAEGRFHLSEPETFAYWSLRKIEEMARKQYRLLVSAVESLRPGGVLVYATCTLAPEENEAVLDRLLRTFNGALVLEPLTLPLEDQLPGLSAWQGRTFHPDLHHARRILPSTAMEGFFLCRLRKCASTRRARR</sequence>
<feature type="active site" description="Nucleophile" evidence="6">
    <location>
        <position position="240"/>
    </location>
</feature>